<evidence type="ECO:0000313" key="3">
    <source>
        <dbReference type="EMBL" id="KAF4679171.1"/>
    </source>
</evidence>
<dbReference type="Gene3D" id="3.30.420.10">
    <property type="entry name" value="Ribonuclease H-like superfamily/Ribonuclease H"/>
    <property type="match status" value="1"/>
</dbReference>
<dbReference type="PANTHER" id="PTHR37984">
    <property type="entry name" value="PROTEIN CBG26694"/>
    <property type="match status" value="1"/>
</dbReference>
<dbReference type="InterPro" id="IPR041588">
    <property type="entry name" value="Integrase_H2C2"/>
</dbReference>
<feature type="region of interest" description="Disordered" evidence="1">
    <location>
        <begin position="333"/>
        <end position="373"/>
    </location>
</feature>
<dbReference type="InterPro" id="IPR001584">
    <property type="entry name" value="Integrase_cat-core"/>
</dbReference>
<dbReference type="InterPro" id="IPR043502">
    <property type="entry name" value="DNA/RNA_pol_sf"/>
</dbReference>
<evidence type="ECO:0000259" key="2">
    <source>
        <dbReference type="PROSITE" id="PS50994"/>
    </source>
</evidence>
<dbReference type="InterPro" id="IPR043128">
    <property type="entry name" value="Rev_trsase/Diguanyl_cyclase"/>
</dbReference>
<feature type="compositionally biased region" description="Basic and acidic residues" evidence="1">
    <location>
        <begin position="414"/>
        <end position="433"/>
    </location>
</feature>
<sequence length="1799" mass="199075">MTTGSEANHKSGLSSSGVTITSYKELWCDGGPKQSKRTGATDVLGIALRDSGVPKYPSMTYLVYRQVTLSDDVTKATWCNNIPQLYEYYASSDDQNLFKTFRDSIYTSKFPTAFQNLVQELQVKHALPTPVIVCLLLHEAYAGGDAALRQRTEAITMRILMSKDPDDYRCLLSEVSRYNGLVTSSPVDLSAVDNADNLPGLSAFSDDDAWNAFLYILSKSWCALSTTCMDPTSVRESWSSISQKNQEWVETFLARESDLWNEMVSYYEYKRIQPPSQYDRVIQIIKGVKSSIRASLSDDLRKDRILVEDISYANIVGRLLDIETRSTTYYPWEGAHSSDSKGAQPHQPNASSGTTTTATTKPPDRPSNTKTTKNDKLWCDICSKYGKHSTERCWENPNTAAVVPDWFKNKTSKASKDKSEKPEKPTTTIKEEQSEPNGEPPGNAQPRAALGFKAYLTDHQDFDDDSERATMVAIDSLCIPNLVDSSRVSEGWEPAHYDGASYVSSSGHSLNISGAVVVPVTVYPTDNAANRHRAPRTFTVRALVVEVSSMLVDCGLILGSDSLEKMKAVISFSEKTLPYDNLPAGTGASLSDSDLDPIEEKFMNATLDEVVEYCRGKLQGKPLPALDFELRHGTTPYQSPSSWNVPADLVESTHRTIDREIESGHWVELDPSNLEGDAWVSNAFVKPKGRLDGDGYQEIRVLIDLRKLNQSVDVPSHLKDGPLLPNPEDFVRNIPKGTTHYSLVDISSAFHGCRLSARASKYLTFWLCGRLIRSLTCSQGLALSALYWGRHLWSSFELIFTYWWHRWLSIFVDDLLIRGPTEARTRLRRRLVSGALIAMKKDISQKVPDTVDTKADVVGLHFEGGAYRLSDANLAKLVTAMETVPKNGEELRRLCGTLNWSISAFETTHFNDFAKEMKVLNGLVHAKPFRWEDSGGLEALENLKKIMKPRNLALHGMDDLVNGDSSGHVWVVHSDASDVAVGAGLFRAVAGNFYKKGADIDDRMRGSVLVSLFSKALSSSSLNWMTFEKECYALYLAARKWLPLFISTTRNSRLNSHRKLGPPVAFLTDSSTALKHWSTFTCSQDPFGSLKGQRFLSWASNISALRYVDHNIEHLPGSSNSLADTLSRIGHDFLKTAAAENQLQRPAFSCLSVPDDPRGSRLQSPGDLSAVAEALSKDESTFQGVEVREIYAYPQLQGGSSASKKAKVEAWFCSGVFKKVDDILYVLEVLVTPADADDNTDIPADLSNDTKHYLLVIPEDCSPIASLGHTGVDTLKQQLLYLAHDTIMSGSTHHGRAATIESILKSYWWPGLSSSVTDYISKCPVCVHDPRKGVKQSPMRTIPATARFKSIQIDHKEIPDSIKSRLKDLPKTACVLNVVDRYTGLMACELAMDHSAKESAFLLVRRWFSRFGPCQELCSDNGAAFVATLASVLSAMFNYRLKHSLPRHPQGNSMVERANSSLSLCFRYVEESGDCNTASDLSVHIGSAEFSHNLRNGAFRRVYGEDTPSALSLFGVTLLGSAPADGHLELDNKTESDLVKHITTSCALHCKEYQVDKQIRSHYNLISRVAANASKSGARPVFTIGDKVIYEGTNDVVVAISYCRITGRPISLRLASGGKVAPESCAFGGDERIIPQPTLAANRVRSEDGSKLSPKYFAGEHVLFLAESNETRSCYSIGEVLSTSTDGRVELHELDGGDSQRCFLPLWVSTSTNSKVQRFQRGAKCPPGYMAATTTVSLDDILFTVEVSPRGLMSEASKARMIASAIYMYDHYLTAKVMHEDMQEDTSQFYEEEDEEPAQ</sequence>
<proteinExistence type="predicted"/>
<dbReference type="InterPro" id="IPR012337">
    <property type="entry name" value="RNaseH-like_sf"/>
</dbReference>
<dbReference type="EMBL" id="JABANP010000773">
    <property type="protein sequence ID" value="KAF4679171.1"/>
    <property type="molecule type" value="Genomic_DNA"/>
</dbReference>
<evidence type="ECO:0000313" key="4">
    <source>
        <dbReference type="Proteomes" id="UP000541610"/>
    </source>
</evidence>
<dbReference type="InterPro" id="IPR050951">
    <property type="entry name" value="Retrovirus_Pol_polyprotein"/>
</dbReference>
<dbReference type="InterPro" id="IPR036397">
    <property type="entry name" value="RNaseH_sf"/>
</dbReference>
<accession>A0A7J6N8F1</accession>
<protein>
    <recommendedName>
        <fullName evidence="2">Integrase catalytic domain-containing protein</fullName>
    </recommendedName>
</protein>
<dbReference type="SUPFAM" id="SSF56672">
    <property type="entry name" value="DNA/RNA polymerases"/>
    <property type="match status" value="1"/>
</dbReference>
<dbReference type="Gene3D" id="1.10.340.70">
    <property type="match status" value="1"/>
</dbReference>
<dbReference type="GO" id="GO:0015074">
    <property type="term" value="P:DNA integration"/>
    <property type="evidence" value="ECO:0007669"/>
    <property type="project" value="InterPro"/>
</dbReference>
<organism evidence="3 4">
    <name type="scientific">Perkinsus olseni</name>
    <name type="common">Perkinsus atlanticus</name>
    <dbReference type="NCBI Taxonomy" id="32597"/>
    <lineage>
        <taxon>Eukaryota</taxon>
        <taxon>Sar</taxon>
        <taxon>Alveolata</taxon>
        <taxon>Perkinsozoa</taxon>
        <taxon>Perkinsea</taxon>
        <taxon>Perkinsida</taxon>
        <taxon>Perkinsidae</taxon>
        <taxon>Perkinsus</taxon>
    </lineage>
</organism>
<comment type="caution">
    <text evidence="3">The sequence shown here is derived from an EMBL/GenBank/DDBJ whole genome shotgun (WGS) entry which is preliminary data.</text>
</comment>
<name>A0A7J6N8F1_PEROL</name>
<dbReference type="GO" id="GO:0003676">
    <property type="term" value="F:nucleic acid binding"/>
    <property type="evidence" value="ECO:0007669"/>
    <property type="project" value="InterPro"/>
</dbReference>
<dbReference type="PANTHER" id="PTHR37984:SF5">
    <property type="entry name" value="PROTEIN NYNRIN-LIKE"/>
    <property type="match status" value="1"/>
</dbReference>
<gene>
    <name evidence="3" type="ORF">FOZ60_015397</name>
</gene>
<dbReference type="OrthoDB" id="444601at2759"/>
<dbReference type="PROSITE" id="PS50994">
    <property type="entry name" value="INTEGRASE"/>
    <property type="match status" value="1"/>
</dbReference>
<dbReference type="Gene3D" id="3.10.10.10">
    <property type="entry name" value="HIV Type 1 Reverse Transcriptase, subunit A, domain 1"/>
    <property type="match status" value="1"/>
</dbReference>
<dbReference type="Gene3D" id="3.30.70.270">
    <property type="match status" value="1"/>
</dbReference>
<dbReference type="Pfam" id="PF17921">
    <property type="entry name" value="Integrase_H2C2"/>
    <property type="match status" value="1"/>
</dbReference>
<evidence type="ECO:0000256" key="1">
    <source>
        <dbReference type="SAM" id="MobiDB-lite"/>
    </source>
</evidence>
<feature type="domain" description="Integrase catalytic" evidence="2">
    <location>
        <begin position="1339"/>
        <end position="1516"/>
    </location>
</feature>
<dbReference type="SUPFAM" id="SSF53098">
    <property type="entry name" value="Ribonuclease H-like"/>
    <property type="match status" value="1"/>
</dbReference>
<dbReference type="Proteomes" id="UP000541610">
    <property type="component" value="Unassembled WGS sequence"/>
</dbReference>
<reference evidence="3 4" key="1">
    <citation type="submission" date="2020-04" db="EMBL/GenBank/DDBJ databases">
        <title>Perkinsus olseni comparative genomics.</title>
        <authorList>
            <person name="Bogema D.R."/>
        </authorList>
    </citation>
    <scope>NUCLEOTIDE SEQUENCE [LARGE SCALE GENOMIC DNA]</scope>
    <source>
        <strain evidence="3">00978-12</strain>
    </source>
</reference>
<feature type="region of interest" description="Disordered" evidence="1">
    <location>
        <begin position="405"/>
        <end position="446"/>
    </location>
</feature>